<dbReference type="Gene3D" id="3.80.10.10">
    <property type="entry name" value="Ribonuclease Inhibitor"/>
    <property type="match status" value="1"/>
</dbReference>
<dbReference type="InterPro" id="IPR001611">
    <property type="entry name" value="Leu-rich_rpt"/>
</dbReference>
<dbReference type="SUPFAM" id="SSF52058">
    <property type="entry name" value="L domain-like"/>
    <property type="match status" value="1"/>
</dbReference>
<reference evidence="4" key="1">
    <citation type="submission" date="2020-07" db="EMBL/GenBank/DDBJ databases">
        <title>Multicomponent nature underlies the extraordinary mechanical properties of spider dragline silk.</title>
        <authorList>
            <person name="Kono N."/>
            <person name="Nakamura H."/>
            <person name="Mori M."/>
            <person name="Yoshida Y."/>
            <person name="Ohtoshi R."/>
            <person name="Malay A.D."/>
            <person name="Moran D.A.P."/>
            <person name="Tomita M."/>
            <person name="Numata K."/>
            <person name="Arakawa K."/>
        </authorList>
    </citation>
    <scope>NUCLEOTIDE SEQUENCE</scope>
</reference>
<feature type="signal peptide" evidence="3">
    <location>
        <begin position="1"/>
        <end position="20"/>
    </location>
</feature>
<dbReference type="PANTHER" id="PTHR24366:SF96">
    <property type="entry name" value="LEUCINE RICH REPEAT CONTAINING 53"/>
    <property type="match status" value="1"/>
</dbReference>
<evidence type="ECO:0000313" key="5">
    <source>
        <dbReference type="Proteomes" id="UP000887116"/>
    </source>
</evidence>
<keyword evidence="3" id="KW-0732">Signal</keyword>
<evidence type="ECO:0000256" key="2">
    <source>
        <dbReference type="ARBA" id="ARBA00022737"/>
    </source>
</evidence>
<evidence type="ECO:0000313" key="4">
    <source>
        <dbReference type="EMBL" id="GFR03950.1"/>
    </source>
</evidence>
<dbReference type="OrthoDB" id="2013775at2759"/>
<dbReference type="AlphaFoldDB" id="A0A8X6GKQ0"/>
<keyword evidence="2" id="KW-0677">Repeat</keyword>
<dbReference type="EMBL" id="BMAO01025620">
    <property type="protein sequence ID" value="GFR03950.1"/>
    <property type="molecule type" value="Genomic_DNA"/>
</dbReference>
<keyword evidence="5" id="KW-1185">Reference proteome</keyword>
<organism evidence="4 5">
    <name type="scientific">Trichonephila clavata</name>
    <name type="common">Joro spider</name>
    <name type="synonym">Nephila clavata</name>
    <dbReference type="NCBI Taxonomy" id="2740835"/>
    <lineage>
        <taxon>Eukaryota</taxon>
        <taxon>Metazoa</taxon>
        <taxon>Ecdysozoa</taxon>
        <taxon>Arthropoda</taxon>
        <taxon>Chelicerata</taxon>
        <taxon>Arachnida</taxon>
        <taxon>Araneae</taxon>
        <taxon>Araneomorphae</taxon>
        <taxon>Entelegynae</taxon>
        <taxon>Araneoidea</taxon>
        <taxon>Nephilidae</taxon>
        <taxon>Trichonephila</taxon>
    </lineage>
</organism>
<dbReference type="PANTHER" id="PTHR24366">
    <property type="entry name" value="IG(IMMUNOGLOBULIN) AND LRR(LEUCINE RICH REPEAT) DOMAINS"/>
    <property type="match status" value="1"/>
</dbReference>
<feature type="chain" id="PRO_5036485521" evidence="3">
    <location>
        <begin position="21"/>
        <end position="327"/>
    </location>
</feature>
<accession>A0A8X6GKQ0</accession>
<dbReference type="InterPro" id="IPR003591">
    <property type="entry name" value="Leu-rich_rpt_typical-subtyp"/>
</dbReference>
<evidence type="ECO:0000256" key="3">
    <source>
        <dbReference type="SAM" id="SignalP"/>
    </source>
</evidence>
<dbReference type="Proteomes" id="UP000887116">
    <property type="component" value="Unassembled WGS sequence"/>
</dbReference>
<dbReference type="InterPro" id="IPR032675">
    <property type="entry name" value="LRR_dom_sf"/>
</dbReference>
<sequence>MVSIAALLLLLLHVTSPSLGFENLCPANEDLDPCYCVSDGKTIRVDCMQVTDVQEVRKALQSVKGIKRVFIDFLRARLDAVPSDLFQGLHISKLSFTNCKLKTLGDEGRSALEGLEDIIEEFSIHFSFQGENALKYLNVSRLRALDDLEIEGNDITELSNDWFRDGPKTVKNLYIMTNFIQKLGDEAFASLSNLRNLWLTGNRFKLVKRSMFPSPALHLVSIDLTDNEVSTLPQDMFENMPALKEVILADNAIQRVTESVWSGIWSQLTRVYLESNPLECDSHIEWMFKVERPYVLKGSCVAPRERKDVDLKRIIDDKKRDEDYDDF</sequence>
<gene>
    <name evidence="4" type="primary">AVEN_155480_1</name>
    <name evidence="4" type="ORF">TNCT_224061</name>
</gene>
<name>A0A8X6GKQ0_TRICU</name>
<keyword evidence="1" id="KW-0433">Leucine-rich repeat</keyword>
<comment type="caution">
    <text evidence="4">The sequence shown here is derived from an EMBL/GenBank/DDBJ whole genome shotgun (WGS) entry which is preliminary data.</text>
</comment>
<dbReference type="SMART" id="SM00369">
    <property type="entry name" value="LRR_TYP"/>
    <property type="match status" value="4"/>
</dbReference>
<protein>
    <submittedName>
        <fullName evidence="4">Uncharacterized protein</fullName>
    </submittedName>
</protein>
<dbReference type="Pfam" id="PF13855">
    <property type="entry name" value="LRR_8"/>
    <property type="match status" value="2"/>
</dbReference>
<proteinExistence type="predicted"/>
<evidence type="ECO:0000256" key="1">
    <source>
        <dbReference type="ARBA" id="ARBA00022614"/>
    </source>
</evidence>